<name>A0AAE3WAV8_9RHOB</name>
<dbReference type="Proteomes" id="UP001226762">
    <property type="component" value="Unassembled WGS sequence"/>
</dbReference>
<accession>A0AAE3WAV8</accession>
<protein>
    <submittedName>
        <fullName evidence="1">Uncharacterized protein</fullName>
    </submittedName>
</protein>
<dbReference type="AlphaFoldDB" id="A0AAE3WAV8"/>
<organism evidence="1 2">
    <name type="scientific">Marimonas arenosa</name>
    <dbReference type="NCBI Taxonomy" id="1795305"/>
    <lineage>
        <taxon>Bacteria</taxon>
        <taxon>Pseudomonadati</taxon>
        <taxon>Pseudomonadota</taxon>
        <taxon>Alphaproteobacteria</taxon>
        <taxon>Rhodobacterales</taxon>
        <taxon>Paracoccaceae</taxon>
        <taxon>Marimonas</taxon>
    </lineage>
</organism>
<gene>
    <name evidence="1" type="ORF">NO357_04965</name>
</gene>
<reference evidence="1" key="1">
    <citation type="submission" date="2022-07" db="EMBL/GenBank/DDBJ databases">
        <authorList>
            <person name="Otstavnykh N."/>
            <person name="Isaeva M."/>
            <person name="Bystritskaya E."/>
        </authorList>
    </citation>
    <scope>NUCLEOTIDE SEQUENCE</scope>
    <source>
        <strain evidence="1">KCTC 52189</strain>
    </source>
</reference>
<dbReference type="EMBL" id="JANHAX010000001">
    <property type="protein sequence ID" value="MDQ2089249.1"/>
    <property type="molecule type" value="Genomic_DNA"/>
</dbReference>
<evidence type="ECO:0000313" key="2">
    <source>
        <dbReference type="Proteomes" id="UP001226762"/>
    </source>
</evidence>
<evidence type="ECO:0000313" key="1">
    <source>
        <dbReference type="EMBL" id="MDQ2089249.1"/>
    </source>
</evidence>
<keyword evidence="2" id="KW-1185">Reference proteome</keyword>
<proteinExistence type="predicted"/>
<reference evidence="1" key="2">
    <citation type="submission" date="2023-02" db="EMBL/GenBank/DDBJ databases">
        <title>'Rhodoalgimonas zhirmunskyi' gen. nov., isolated from a red alga.</title>
        <authorList>
            <person name="Nedashkovskaya O.I."/>
            <person name="Otstavnykh N.Y."/>
            <person name="Bystritskaya E.P."/>
            <person name="Balabanova L.A."/>
            <person name="Isaeva M.P."/>
        </authorList>
    </citation>
    <scope>NUCLEOTIDE SEQUENCE</scope>
    <source>
        <strain evidence="1">KCTC 52189</strain>
    </source>
</reference>
<sequence>MKLSPETLEVLAGLITGESGLTPERGGPALADFFDNRAEWEPFGAGFPPAGEYVRERLAVFNGSPRLKKFVERAFETEEDGALWPDNAALAFVPVLERDGYTLRKVRRAPVPYGATVIPAKDVYQVMKIDRGGKRYVAHNS</sequence>
<dbReference type="RefSeq" id="WP_306734500.1">
    <property type="nucleotide sequence ID" value="NZ_JANHAX010000001.1"/>
</dbReference>
<comment type="caution">
    <text evidence="1">The sequence shown here is derived from an EMBL/GenBank/DDBJ whole genome shotgun (WGS) entry which is preliminary data.</text>
</comment>